<dbReference type="Pfam" id="PF09084">
    <property type="entry name" value="NMT1"/>
    <property type="match status" value="1"/>
</dbReference>
<comment type="similarity">
    <text evidence="2">Belongs to the bacterial solute-binding protein SsuA/TauA family.</text>
</comment>
<dbReference type="PANTHER" id="PTHR30024">
    <property type="entry name" value="ALIPHATIC SULFONATES-BINDING PROTEIN-RELATED"/>
    <property type="match status" value="1"/>
</dbReference>
<gene>
    <name evidence="5" type="ORF">EYF88_14575</name>
</gene>
<evidence type="ECO:0000313" key="5">
    <source>
        <dbReference type="EMBL" id="TBN47901.1"/>
    </source>
</evidence>
<sequence length="292" mass="30920">MNAVRATDAFEKATGWDIEWRVFNSGTEVIAAMASGDVKLAELGSSPLAIAATQGVDLQMFMLSYAIGQSESLIAREGSGIAAVADLKGKRVAVPVGSTAHYSLIGAVAHAGLTEGDVTIMSMPPDQIAAAWDQGTIDAAFIWPPVQTQLLESGTRIVGADETAEWGYPTFNAWVVNTEFAAQNRDQVVAFAKVMDQANQAYLTDPAAWTADNESVRAIAEVTGAPADQIPEILRGYTFIPLADQVGETWLGNAANIMKSKAEFLQSAGRIDTVADDYSAFVNTDIAAEAVK</sequence>
<dbReference type="SMART" id="SM00062">
    <property type="entry name" value="PBPb"/>
    <property type="match status" value="1"/>
</dbReference>
<protein>
    <submittedName>
        <fullName evidence="5">Taurine ABC transporter substrate-binding protein</fullName>
    </submittedName>
</protein>
<feature type="domain" description="Solute-binding protein family 3/N-terminal" evidence="4">
    <location>
        <begin position="3"/>
        <end position="206"/>
    </location>
</feature>
<comment type="caution">
    <text evidence="5">The sequence shown here is derived from an EMBL/GenBank/DDBJ whole genome shotgun (WGS) entry which is preliminary data.</text>
</comment>
<keyword evidence="3" id="KW-0732">Signal</keyword>
<dbReference type="Gene3D" id="3.40.190.10">
    <property type="entry name" value="Periplasmic binding protein-like II"/>
    <property type="match status" value="2"/>
</dbReference>
<dbReference type="SUPFAM" id="SSF53850">
    <property type="entry name" value="Periplasmic binding protein-like II"/>
    <property type="match status" value="1"/>
</dbReference>
<evidence type="ECO:0000256" key="2">
    <source>
        <dbReference type="ARBA" id="ARBA00010742"/>
    </source>
</evidence>
<evidence type="ECO:0000259" key="4">
    <source>
        <dbReference type="SMART" id="SM00062"/>
    </source>
</evidence>
<dbReference type="PANTHER" id="PTHR30024:SF47">
    <property type="entry name" value="TAURINE-BINDING PERIPLASMIC PROTEIN"/>
    <property type="match status" value="1"/>
</dbReference>
<name>A0ABY1YFX3_9RHOB</name>
<keyword evidence="6" id="KW-1185">Reference proteome</keyword>
<proteinExistence type="inferred from homology"/>
<dbReference type="InterPro" id="IPR015168">
    <property type="entry name" value="SsuA/THI5"/>
</dbReference>
<dbReference type="Proteomes" id="UP000292859">
    <property type="component" value="Unassembled WGS sequence"/>
</dbReference>
<dbReference type="InterPro" id="IPR001638">
    <property type="entry name" value="Solute-binding_3/MltF_N"/>
</dbReference>
<organism evidence="5 6">
    <name type="scientific">Paracoccus sediminis</name>
    <dbReference type="NCBI Taxonomy" id="1214787"/>
    <lineage>
        <taxon>Bacteria</taxon>
        <taxon>Pseudomonadati</taxon>
        <taxon>Pseudomonadota</taxon>
        <taxon>Alphaproteobacteria</taxon>
        <taxon>Rhodobacterales</taxon>
        <taxon>Paracoccaceae</taxon>
        <taxon>Paracoccus</taxon>
    </lineage>
</organism>
<reference evidence="5 6" key="1">
    <citation type="submission" date="2019-02" db="EMBL/GenBank/DDBJ databases">
        <authorList>
            <person name="Zhang G."/>
        </authorList>
    </citation>
    <scope>NUCLEOTIDE SEQUENCE [LARGE SCALE GENOMIC DNA]</scope>
    <source>
        <strain evidence="5 6">CMB17</strain>
    </source>
</reference>
<comment type="subcellular location">
    <subcellularLocation>
        <location evidence="1">Periplasm</location>
    </subcellularLocation>
</comment>
<evidence type="ECO:0000256" key="3">
    <source>
        <dbReference type="ARBA" id="ARBA00022729"/>
    </source>
</evidence>
<evidence type="ECO:0000256" key="1">
    <source>
        <dbReference type="ARBA" id="ARBA00004418"/>
    </source>
</evidence>
<accession>A0ABY1YFX3</accession>
<evidence type="ECO:0000313" key="6">
    <source>
        <dbReference type="Proteomes" id="UP000292859"/>
    </source>
</evidence>
<dbReference type="EMBL" id="SIRL01000012">
    <property type="protein sequence ID" value="TBN47901.1"/>
    <property type="molecule type" value="Genomic_DNA"/>
</dbReference>